<evidence type="ECO:0000313" key="1">
    <source>
        <dbReference type="EMBL" id="KAJ1090376.1"/>
    </source>
</evidence>
<dbReference type="EMBL" id="JANPWB010000015">
    <property type="protein sequence ID" value="KAJ1090376.1"/>
    <property type="molecule type" value="Genomic_DNA"/>
</dbReference>
<evidence type="ECO:0000313" key="2">
    <source>
        <dbReference type="Proteomes" id="UP001066276"/>
    </source>
</evidence>
<name>A0AAV7LFI9_PLEWA</name>
<keyword evidence="2" id="KW-1185">Reference proteome</keyword>
<dbReference type="Proteomes" id="UP001066276">
    <property type="component" value="Chromosome 11"/>
</dbReference>
<comment type="caution">
    <text evidence="1">The sequence shown here is derived from an EMBL/GenBank/DDBJ whole genome shotgun (WGS) entry which is preliminary data.</text>
</comment>
<dbReference type="AlphaFoldDB" id="A0AAV7LFI9"/>
<protein>
    <submittedName>
        <fullName evidence="1">Uncharacterized protein</fullName>
    </submittedName>
</protein>
<gene>
    <name evidence="1" type="ORF">NDU88_003509</name>
</gene>
<proteinExistence type="predicted"/>
<sequence length="84" mass="9643">MGDEGRPTFLADNHGHENLKTCDLSHWLAGRINVGDPLRVSDQLNALRCIQGHRKWDHLGNSKLRDVWWDGDVIPFRGLRKTTK</sequence>
<reference evidence="1" key="1">
    <citation type="journal article" date="2022" name="bioRxiv">
        <title>Sequencing and chromosome-scale assembly of the giantPleurodeles waltlgenome.</title>
        <authorList>
            <person name="Brown T."/>
            <person name="Elewa A."/>
            <person name="Iarovenko S."/>
            <person name="Subramanian E."/>
            <person name="Araus A.J."/>
            <person name="Petzold A."/>
            <person name="Susuki M."/>
            <person name="Suzuki K.-i.T."/>
            <person name="Hayashi T."/>
            <person name="Toyoda A."/>
            <person name="Oliveira C."/>
            <person name="Osipova E."/>
            <person name="Leigh N.D."/>
            <person name="Simon A."/>
            <person name="Yun M.H."/>
        </authorList>
    </citation>
    <scope>NUCLEOTIDE SEQUENCE</scope>
    <source>
        <strain evidence="1">20211129_DDA</strain>
        <tissue evidence="1">Liver</tissue>
    </source>
</reference>
<organism evidence="1 2">
    <name type="scientific">Pleurodeles waltl</name>
    <name type="common">Iberian ribbed newt</name>
    <dbReference type="NCBI Taxonomy" id="8319"/>
    <lineage>
        <taxon>Eukaryota</taxon>
        <taxon>Metazoa</taxon>
        <taxon>Chordata</taxon>
        <taxon>Craniata</taxon>
        <taxon>Vertebrata</taxon>
        <taxon>Euteleostomi</taxon>
        <taxon>Amphibia</taxon>
        <taxon>Batrachia</taxon>
        <taxon>Caudata</taxon>
        <taxon>Salamandroidea</taxon>
        <taxon>Salamandridae</taxon>
        <taxon>Pleurodelinae</taxon>
        <taxon>Pleurodeles</taxon>
    </lineage>
</organism>
<accession>A0AAV7LFI9</accession>